<proteinExistence type="predicted"/>
<evidence type="ECO:0000259" key="1">
    <source>
        <dbReference type="Pfam" id="PF25019"/>
    </source>
</evidence>
<dbReference type="AlphaFoldDB" id="A0AAV1WGY3"/>
<gene>
    <name evidence="2" type="ORF">LLUT_LOCUS9202</name>
</gene>
<dbReference type="EMBL" id="CAXHTB010000006">
    <property type="protein sequence ID" value="CAL0308142.1"/>
    <property type="molecule type" value="Genomic_DNA"/>
</dbReference>
<comment type="caution">
    <text evidence="2">The sequence shown here is derived from an EMBL/GenBank/DDBJ whole genome shotgun (WGS) entry which is preliminary data.</text>
</comment>
<evidence type="ECO:0000313" key="2">
    <source>
        <dbReference type="EMBL" id="CAL0308142.1"/>
    </source>
</evidence>
<evidence type="ECO:0000313" key="3">
    <source>
        <dbReference type="Proteomes" id="UP001497480"/>
    </source>
</evidence>
<accession>A0AAV1WGY3</accession>
<feature type="domain" description="R13L1/DRL21-like LRR repeat region" evidence="1">
    <location>
        <begin position="76"/>
        <end position="126"/>
    </location>
</feature>
<keyword evidence="3" id="KW-1185">Reference proteome</keyword>
<dbReference type="Proteomes" id="UP001497480">
    <property type="component" value="Unassembled WGS sequence"/>
</dbReference>
<name>A0AAV1WGY3_LUPLU</name>
<reference evidence="2 3" key="1">
    <citation type="submission" date="2024-03" db="EMBL/GenBank/DDBJ databases">
        <authorList>
            <person name="Martinez-Hernandez J."/>
        </authorList>
    </citation>
    <scope>NUCLEOTIDE SEQUENCE [LARGE SCALE GENOMIC DNA]</scope>
</reference>
<dbReference type="Pfam" id="PF25019">
    <property type="entry name" value="LRR_R13L1-DRL21"/>
    <property type="match status" value="1"/>
</dbReference>
<dbReference type="InterPro" id="IPR056789">
    <property type="entry name" value="LRR_R13L1-DRL21"/>
</dbReference>
<organism evidence="2 3">
    <name type="scientific">Lupinus luteus</name>
    <name type="common">European yellow lupine</name>
    <dbReference type="NCBI Taxonomy" id="3873"/>
    <lineage>
        <taxon>Eukaryota</taxon>
        <taxon>Viridiplantae</taxon>
        <taxon>Streptophyta</taxon>
        <taxon>Embryophyta</taxon>
        <taxon>Tracheophyta</taxon>
        <taxon>Spermatophyta</taxon>
        <taxon>Magnoliopsida</taxon>
        <taxon>eudicotyledons</taxon>
        <taxon>Gunneridae</taxon>
        <taxon>Pentapetalae</taxon>
        <taxon>rosids</taxon>
        <taxon>fabids</taxon>
        <taxon>Fabales</taxon>
        <taxon>Fabaceae</taxon>
        <taxon>Papilionoideae</taxon>
        <taxon>50 kb inversion clade</taxon>
        <taxon>genistoids sensu lato</taxon>
        <taxon>core genistoids</taxon>
        <taxon>Genisteae</taxon>
        <taxon>Lupinus</taxon>
    </lineage>
</organism>
<protein>
    <recommendedName>
        <fullName evidence="1">R13L1/DRL21-like LRR repeat region domain-containing protein</fullName>
    </recommendedName>
</protein>
<sequence length="130" mass="14681">MADNKYDEVKERTRHLSHLIIDGSSYLNVKDVAKVFEGVISSGDTYLKWMPLKMNALRNLQKLSDFFVGEDCGSSIGELGEISNLHETFSIHRLENIVILRDSENAKLKEKNCIEKLCLDWSGSGDTDNS</sequence>